<feature type="transmembrane region" description="Helical" evidence="1">
    <location>
        <begin position="36"/>
        <end position="54"/>
    </location>
</feature>
<evidence type="ECO:0000256" key="1">
    <source>
        <dbReference type="SAM" id="Phobius"/>
    </source>
</evidence>
<organism evidence="2 3">
    <name type="scientific">Bondarzewia mesenterica</name>
    <dbReference type="NCBI Taxonomy" id="1095465"/>
    <lineage>
        <taxon>Eukaryota</taxon>
        <taxon>Fungi</taxon>
        <taxon>Dikarya</taxon>
        <taxon>Basidiomycota</taxon>
        <taxon>Agaricomycotina</taxon>
        <taxon>Agaricomycetes</taxon>
        <taxon>Russulales</taxon>
        <taxon>Bondarzewiaceae</taxon>
        <taxon>Bondarzewia</taxon>
    </lineage>
</organism>
<dbReference type="AlphaFoldDB" id="A0A4S4LTJ9"/>
<dbReference type="Proteomes" id="UP000310158">
    <property type="component" value="Unassembled WGS sequence"/>
</dbReference>
<proteinExistence type="predicted"/>
<accession>A0A4S4LTJ9</accession>
<sequence>MNPAPSFSLTAAYELTNEMSMSSYFLRVSGQPADKTWTNMTIFVVVVLIIFGLISQKRAEMKGSASPLVLWKEAIDRYRRSELFIHSPACSPRRSTASLIADLRMRSVQCILRFIVDADELDSLEDDID</sequence>
<comment type="caution">
    <text evidence="2">The sequence shown here is derived from an EMBL/GenBank/DDBJ whole genome shotgun (WGS) entry which is preliminary data.</text>
</comment>
<evidence type="ECO:0000313" key="2">
    <source>
        <dbReference type="EMBL" id="THH15762.1"/>
    </source>
</evidence>
<evidence type="ECO:0008006" key="4">
    <source>
        <dbReference type="Google" id="ProtNLM"/>
    </source>
</evidence>
<reference evidence="2 3" key="1">
    <citation type="submission" date="2019-02" db="EMBL/GenBank/DDBJ databases">
        <title>Genome sequencing of the rare red list fungi Bondarzewia mesenterica.</title>
        <authorList>
            <person name="Buettner E."/>
            <person name="Kellner H."/>
        </authorList>
    </citation>
    <scope>NUCLEOTIDE SEQUENCE [LARGE SCALE GENOMIC DNA]</scope>
    <source>
        <strain evidence="2 3">DSM 108281</strain>
    </source>
</reference>
<keyword evidence="1" id="KW-0472">Membrane</keyword>
<gene>
    <name evidence="2" type="ORF">EW146_g4763</name>
</gene>
<keyword evidence="3" id="KW-1185">Reference proteome</keyword>
<evidence type="ECO:0000313" key="3">
    <source>
        <dbReference type="Proteomes" id="UP000310158"/>
    </source>
</evidence>
<keyword evidence="1" id="KW-0812">Transmembrane</keyword>
<name>A0A4S4LTJ9_9AGAM</name>
<keyword evidence="1" id="KW-1133">Transmembrane helix</keyword>
<dbReference type="EMBL" id="SGPL01000192">
    <property type="protein sequence ID" value="THH15762.1"/>
    <property type="molecule type" value="Genomic_DNA"/>
</dbReference>
<protein>
    <recommendedName>
        <fullName evidence="4">Transmembrane protein</fullName>
    </recommendedName>
</protein>